<dbReference type="Proteomes" id="UP000000450">
    <property type="component" value="Chromosome"/>
</dbReference>
<feature type="region of interest" description="Disordered" evidence="1">
    <location>
        <begin position="40"/>
        <end position="76"/>
    </location>
</feature>
<dbReference type="Pfam" id="PF11604">
    <property type="entry name" value="CusF_Ec"/>
    <property type="match status" value="1"/>
</dbReference>
<evidence type="ECO:0008006" key="5">
    <source>
        <dbReference type="Google" id="ProtNLM"/>
    </source>
</evidence>
<dbReference type="InterPro" id="IPR042230">
    <property type="entry name" value="CusF_sf"/>
</dbReference>
<protein>
    <recommendedName>
        <fullName evidence="5">Copper-binding protein</fullName>
    </recommendedName>
</protein>
<dbReference type="InterPro" id="IPR021647">
    <property type="entry name" value="CusF_Ec"/>
</dbReference>
<sequence>MHTMKGHAMPSHTLPARAPRIALAPVAALALLGLPGSWAHAQGSDHDAHHTETPAASGDSTQDLSEGEVTRWDARSGKITLRHGELKNLAMPPMTMVFTLRDPAQAATFKPGDKVRFRAERVKGVFVVTHIEPLR</sequence>
<name>A0A9J9Q6M0_ACIET</name>
<evidence type="ECO:0000313" key="4">
    <source>
        <dbReference type="Proteomes" id="UP000000450"/>
    </source>
</evidence>
<evidence type="ECO:0000256" key="1">
    <source>
        <dbReference type="SAM" id="MobiDB-lite"/>
    </source>
</evidence>
<gene>
    <name evidence="3" type="ordered locus">Dtpsy_1205</name>
</gene>
<reference evidence="3 4" key="1">
    <citation type="journal article" date="2010" name="J. Bacteriol.">
        <title>Completed genome sequence of the anaerobic iron-oxidizing bacterium Acidovorax ebreus strain TPSY.</title>
        <authorList>
            <person name="Byrne-Bailey K.G."/>
            <person name="Weber K.A."/>
            <person name="Chair A.H."/>
            <person name="Bose S."/>
            <person name="Knox T."/>
            <person name="Spanbauer T.L."/>
            <person name="Chertkov O."/>
            <person name="Coates J.D."/>
        </authorList>
    </citation>
    <scope>NUCLEOTIDE SEQUENCE [LARGE SCALE GENOMIC DNA]</scope>
    <source>
        <strain evidence="3 4">TPSY</strain>
    </source>
</reference>
<keyword evidence="2" id="KW-0732">Signal</keyword>
<organism evidence="3 4">
    <name type="scientific">Acidovorax ebreus (strain TPSY)</name>
    <name type="common">Diaphorobacter sp. (strain TPSY)</name>
    <dbReference type="NCBI Taxonomy" id="535289"/>
    <lineage>
        <taxon>Bacteria</taxon>
        <taxon>Pseudomonadati</taxon>
        <taxon>Pseudomonadota</taxon>
        <taxon>Betaproteobacteria</taxon>
        <taxon>Burkholderiales</taxon>
        <taxon>Comamonadaceae</taxon>
        <taxon>Diaphorobacter</taxon>
    </lineage>
</organism>
<proteinExistence type="predicted"/>
<dbReference type="AlphaFoldDB" id="A0A9J9Q6M0"/>
<dbReference type="Gene3D" id="2.40.50.320">
    <property type="entry name" value="Copper binding periplasmic protein CusF"/>
    <property type="match status" value="1"/>
</dbReference>
<feature type="compositionally biased region" description="Basic and acidic residues" evidence="1">
    <location>
        <begin position="43"/>
        <end position="52"/>
    </location>
</feature>
<dbReference type="EMBL" id="CP001392">
    <property type="protein sequence ID" value="ACM32672.1"/>
    <property type="molecule type" value="Genomic_DNA"/>
</dbReference>
<keyword evidence="4" id="KW-1185">Reference proteome</keyword>
<feature type="signal peptide" evidence="2">
    <location>
        <begin position="1"/>
        <end position="41"/>
    </location>
</feature>
<dbReference type="KEGG" id="dia:Dtpsy_1205"/>
<accession>A0A9J9Q6M0</accession>
<evidence type="ECO:0000256" key="2">
    <source>
        <dbReference type="SAM" id="SignalP"/>
    </source>
</evidence>
<evidence type="ECO:0000313" key="3">
    <source>
        <dbReference type="EMBL" id="ACM32672.1"/>
    </source>
</evidence>
<feature type="chain" id="PRO_5039941084" description="Copper-binding protein" evidence="2">
    <location>
        <begin position="42"/>
        <end position="135"/>
    </location>
</feature>